<accession>A0A2A7U7R8</accession>
<organism evidence="2 3">
    <name type="scientific">Edwardsiella tarda</name>
    <dbReference type="NCBI Taxonomy" id="636"/>
    <lineage>
        <taxon>Bacteria</taxon>
        <taxon>Pseudomonadati</taxon>
        <taxon>Pseudomonadota</taxon>
        <taxon>Gammaproteobacteria</taxon>
        <taxon>Enterobacterales</taxon>
        <taxon>Hafniaceae</taxon>
        <taxon>Edwardsiella</taxon>
    </lineage>
</organism>
<dbReference type="Proteomes" id="UP000219788">
    <property type="component" value="Unassembled WGS sequence"/>
</dbReference>
<comment type="caution">
    <text evidence="2">The sequence shown here is derived from an EMBL/GenBank/DDBJ whole genome shotgun (WGS) entry which is preliminary data.</text>
</comment>
<dbReference type="RefSeq" id="WP_098142522.1">
    <property type="nucleotide sequence ID" value="NZ_JBLUNU010000001.1"/>
</dbReference>
<gene>
    <name evidence="2" type="ORF">CRM76_00960</name>
</gene>
<evidence type="ECO:0000313" key="3">
    <source>
        <dbReference type="Proteomes" id="UP000219788"/>
    </source>
</evidence>
<sequence length="72" mass="8080">MKPSPFQLTRARRCGYCGSRSHCTQYCPKTSAGRTNIALRDLVQQQKGTEVKSNAAKNTEVVPSSRVWENNH</sequence>
<feature type="region of interest" description="Disordered" evidence="1">
    <location>
        <begin position="47"/>
        <end position="72"/>
    </location>
</feature>
<dbReference type="EMBL" id="PDDV01000005">
    <property type="protein sequence ID" value="PEH74334.1"/>
    <property type="molecule type" value="Genomic_DNA"/>
</dbReference>
<evidence type="ECO:0000256" key="1">
    <source>
        <dbReference type="SAM" id="MobiDB-lite"/>
    </source>
</evidence>
<protein>
    <submittedName>
        <fullName evidence="2">Uncharacterized protein</fullName>
    </submittedName>
</protein>
<evidence type="ECO:0000313" key="2">
    <source>
        <dbReference type="EMBL" id="PEH74334.1"/>
    </source>
</evidence>
<proteinExistence type="predicted"/>
<name>A0A2A7U7R8_EDWTA</name>
<feature type="compositionally biased region" description="Polar residues" evidence="1">
    <location>
        <begin position="47"/>
        <end position="57"/>
    </location>
</feature>
<dbReference type="AlphaFoldDB" id="A0A2A7U7R8"/>
<reference evidence="3" key="1">
    <citation type="submission" date="2017-09" db="EMBL/GenBank/DDBJ databases">
        <title>FDA dAtabase for Regulatory Grade micrObial Sequences (FDA-ARGOS): Supporting development and validation of Infectious Disease Dx tests.</title>
        <authorList>
            <person name="Goldberg B."/>
            <person name="Campos J."/>
            <person name="Tallon L."/>
            <person name="Sadzewicz L."/>
            <person name="Ott S."/>
            <person name="Zhao X."/>
            <person name="Nagaraj S."/>
            <person name="Vavikolanu K."/>
            <person name="Aluvathingal J."/>
            <person name="Nadendla S."/>
            <person name="Geyer C."/>
            <person name="Sichtig H."/>
        </authorList>
    </citation>
    <scope>NUCLEOTIDE SEQUENCE [LARGE SCALE GENOMIC DNA]</scope>
    <source>
        <strain evidence="3">FDAARGOS_370</strain>
    </source>
</reference>